<dbReference type="PROSITE" id="PS00455">
    <property type="entry name" value="AMP_BINDING"/>
    <property type="match status" value="1"/>
</dbReference>
<reference evidence="3" key="1">
    <citation type="submission" date="2019-12" db="EMBL/GenBank/DDBJ databases">
        <title>Mycobacterium spongiae sp. nov.</title>
        <authorList>
            <person name="Stinear T."/>
        </authorList>
    </citation>
    <scope>NUCLEOTIDE SEQUENCE</scope>
    <source>
        <strain evidence="3">FSD4b-SM</strain>
    </source>
</reference>
<dbReference type="EMBL" id="CP046600">
    <property type="protein sequence ID" value="QUR68767.1"/>
    <property type="molecule type" value="Genomic_DNA"/>
</dbReference>
<feature type="domain" description="AMP-binding enzyme C-terminal" evidence="2">
    <location>
        <begin position="416"/>
        <end position="491"/>
    </location>
</feature>
<keyword evidence="4" id="KW-1185">Reference proteome</keyword>
<dbReference type="Pfam" id="PF00501">
    <property type="entry name" value="AMP-binding"/>
    <property type="match status" value="1"/>
</dbReference>
<evidence type="ECO:0000259" key="2">
    <source>
        <dbReference type="Pfam" id="PF13193"/>
    </source>
</evidence>
<evidence type="ECO:0000313" key="3">
    <source>
        <dbReference type="EMBL" id="QUR68767.1"/>
    </source>
</evidence>
<name>A0A975JZW6_9MYCO</name>
<dbReference type="SUPFAM" id="SSF56801">
    <property type="entry name" value="Acetyl-CoA synthetase-like"/>
    <property type="match status" value="1"/>
</dbReference>
<dbReference type="InterPro" id="IPR000873">
    <property type="entry name" value="AMP-dep_synth/lig_dom"/>
</dbReference>
<dbReference type="Gene3D" id="3.40.50.12780">
    <property type="entry name" value="N-terminal domain of ligase-like"/>
    <property type="match status" value="1"/>
</dbReference>
<dbReference type="Proteomes" id="UP000682202">
    <property type="component" value="Chromosome"/>
</dbReference>
<dbReference type="InterPro" id="IPR050237">
    <property type="entry name" value="ATP-dep_AMP-bd_enzyme"/>
</dbReference>
<dbReference type="KEGG" id="mspg:F6B93_18305"/>
<gene>
    <name evidence="3" type="ORF">F6B93_18305</name>
</gene>
<dbReference type="InterPro" id="IPR025110">
    <property type="entry name" value="AMP-bd_C"/>
</dbReference>
<proteinExistence type="predicted"/>
<dbReference type="InterPro" id="IPR045851">
    <property type="entry name" value="AMP-bd_C_sf"/>
</dbReference>
<feature type="domain" description="AMP-dependent synthetase/ligase" evidence="1">
    <location>
        <begin position="18"/>
        <end position="366"/>
    </location>
</feature>
<evidence type="ECO:0000259" key="1">
    <source>
        <dbReference type="Pfam" id="PF00501"/>
    </source>
</evidence>
<dbReference type="AlphaFoldDB" id="A0A975JZW6"/>
<sequence>MSVRIMSPTLGKLTEVPAALGDRIALVDQGRRWSYRELRTAADELAAAMRMDGLVGERVALMLPNCVDLVTAYLASFTAGAIAVPLNARYAPPEVEQVLRRARPRWLVVHTDRLGTLARLDQALLDGTRVIVVGESGSSDVGRDNAYDAVLRSGRGKSASSSDVLADAAAVIFFTSGSTGRPKGVVHSHSSALAMLTSTSEAFGDAQPDDVVQVFEPLVHVSGFIATFTILLAGGTVALYEGFDAAAYAHALTLHRPTLICTHVDILAQLLQLPGVCRDWFSSLRGVYTGGDVVPHAVQREFLQVSGLPIRVGYGMTEAIWLTVQREARTDRDGCIGRPLRTVRLRIDESTGELLVAGPMVMQRYWDDETHTSETLVDGWLHTGDLAQHDEQGVWWFTGRIKDVIVRRTSKITPGEVETALGQHPGVMMAAVVGAPDPAEGEVPVAFVVPRPDADLSPAELTKFLHGLIAAYKVPARIHLRRTLPLTASGKISRNDLIESDHA</sequence>
<dbReference type="InterPro" id="IPR020845">
    <property type="entry name" value="AMP-binding_CS"/>
</dbReference>
<dbReference type="Pfam" id="PF13193">
    <property type="entry name" value="AMP-binding_C"/>
    <property type="match status" value="1"/>
</dbReference>
<dbReference type="Gene3D" id="3.30.300.30">
    <property type="match status" value="1"/>
</dbReference>
<dbReference type="PANTHER" id="PTHR43767">
    <property type="entry name" value="LONG-CHAIN-FATTY-ACID--COA LIGASE"/>
    <property type="match status" value="1"/>
</dbReference>
<accession>A0A975JZW6</accession>
<protein>
    <submittedName>
        <fullName evidence="3">AMP-binding protein</fullName>
    </submittedName>
</protein>
<dbReference type="InterPro" id="IPR042099">
    <property type="entry name" value="ANL_N_sf"/>
</dbReference>
<evidence type="ECO:0000313" key="4">
    <source>
        <dbReference type="Proteomes" id="UP000682202"/>
    </source>
</evidence>
<dbReference type="GO" id="GO:0016878">
    <property type="term" value="F:acid-thiol ligase activity"/>
    <property type="evidence" value="ECO:0007669"/>
    <property type="project" value="UniProtKB-ARBA"/>
</dbReference>
<dbReference type="RefSeq" id="WP_211696353.1">
    <property type="nucleotide sequence ID" value="NZ_CP046600.1"/>
</dbReference>
<organism evidence="3 4">
    <name type="scientific">Mycobacterium spongiae</name>
    <dbReference type="NCBI Taxonomy" id="886343"/>
    <lineage>
        <taxon>Bacteria</taxon>
        <taxon>Bacillati</taxon>
        <taxon>Actinomycetota</taxon>
        <taxon>Actinomycetes</taxon>
        <taxon>Mycobacteriales</taxon>
        <taxon>Mycobacteriaceae</taxon>
        <taxon>Mycobacterium</taxon>
    </lineage>
</organism>
<dbReference type="PANTHER" id="PTHR43767:SF1">
    <property type="entry name" value="NONRIBOSOMAL PEPTIDE SYNTHASE PES1 (EUROFUNG)-RELATED"/>
    <property type="match status" value="1"/>
</dbReference>